<evidence type="ECO:0000313" key="2">
    <source>
        <dbReference type="EMBL" id="CAC5424755.1"/>
    </source>
</evidence>
<dbReference type="Proteomes" id="UP000507470">
    <property type="component" value="Unassembled WGS sequence"/>
</dbReference>
<organism evidence="2 3">
    <name type="scientific">Mytilus coruscus</name>
    <name type="common">Sea mussel</name>
    <dbReference type="NCBI Taxonomy" id="42192"/>
    <lineage>
        <taxon>Eukaryota</taxon>
        <taxon>Metazoa</taxon>
        <taxon>Spiralia</taxon>
        <taxon>Lophotrochozoa</taxon>
        <taxon>Mollusca</taxon>
        <taxon>Bivalvia</taxon>
        <taxon>Autobranchia</taxon>
        <taxon>Pteriomorphia</taxon>
        <taxon>Mytilida</taxon>
        <taxon>Mytiloidea</taxon>
        <taxon>Mytilidae</taxon>
        <taxon>Mytilinae</taxon>
        <taxon>Mytilus</taxon>
    </lineage>
</organism>
<evidence type="ECO:0000313" key="3">
    <source>
        <dbReference type="Proteomes" id="UP000507470"/>
    </source>
</evidence>
<dbReference type="EMBL" id="CACVKT020010061">
    <property type="protein sequence ID" value="CAC5424755.1"/>
    <property type="molecule type" value="Genomic_DNA"/>
</dbReference>
<proteinExistence type="predicted"/>
<accession>A0A6J8EZ24</accession>
<gene>
    <name evidence="2" type="ORF">MCOR_56632</name>
</gene>
<reference evidence="2 3" key="1">
    <citation type="submission" date="2020-06" db="EMBL/GenBank/DDBJ databases">
        <authorList>
            <person name="Li R."/>
            <person name="Bekaert M."/>
        </authorList>
    </citation>
    <scope>NUCLEOTIDE SEQUENCE [LARGE SCALE GENOMIC DNA]</scope>
    <source>
        <strain evidence="3">wild</strain>
    </source>
</reference>
<name>A0A6J8EZ24_MYTCO</name>
<evidence type="ECO:0008006" key="4">
    <source>
        <dbReference type="Google" id="ProtNLM"/>
    </source>
</evidence>
<evidence type="ECO:0000256" key="1">
    <source>
        <dbReference type="SAM" id="MobiDB-lite"/>
    </source>
</evidence>
<feature type="region of interest" description="Disordered" evidence="1">
    <location>
        <begin position="339"/>
        <end position="367"/>
    </location>
</feature>
<dbReference type="AlphaFoldDB" id="A0A6J8EZ24"/>
<protein>
    <recommendedName>
        <fullName evidence="4">Retrotransposon gag domain-containing protein</fullName>
    </recommendedName>
</protein>
<keyword evidence="3" id="KW-1185">Reference proteome</keyword>
<sequence length="464" mass="52763">MTAMDQLYCYGAGFSQPSQIQMPITPSNTSRPVVTNKASTTPLKSLKYDGTEKGDDWVSFLGKFEMYAEMSGLSEEDKRAHLCWAVTGNAARFCHGRVRRNKNISYAELIKCMEKRFNLRKLTETVRIQFQSARQSPGEDLDDWAKRLLSLADKAFGDLPDEFLTSEVITKLCHGCEDKNAGSTAASFRPKSVDEALERIKWQQYNDKGDSQEPNSENCEDVIQVNNVKIDSQQQLVNSIDKLTENVDRNLKTIQSNIGEVQNQVDKNIQAVQSEMRGMERKWKDEMESMKEYNVRNKKRQIKQHLAMLTPIQHAVCGKNVCDASENKNFENKVGNYMEKTSTEEQSKENSIKEQDTREKDQIQPKSASRAKLLKEEGFDKVSLPIQDNKELDSRVDNKRPMLKIPLTTVQPATELTIENPVEHFNVEKTVTDGSERTFTTMQLGNSSLLRLSLELGDTPLVQL</sequence>
<feature type="compositionally biased region" description="Basic and acidic residues" evidence="1">
    <location>
        <begin position="341"/>
        <end position="363"/>
    </location>
</feature>
<dbReference type="OrthoDB" id="6149959at2759"/>